<feature type="transmembrane region" description="Helical" evidence="1">
    <location>
        <begin position="15"/>
        <end position="36"/>
    </location>
</feature>
<accession>A0A9Y2NHU7</accession>
<dbReference type="Proteomes" id="UP001239397">
    <property type="component" value="Chromosome"/>
</dbReference>
<dbReference type="EMBL" id="CP127295">
    <property type="protein sequence ID" value="WIY00078.1"/>
    <property type="molecule type" value="Genomic_DNA"/>
</dbReference>
<keyword evidence="1" id="KW-1133">Transmembrane helix</keyword>
<keyword evidence="1" id="KW-0812">Transmembrane</keyword>
<keyword evidence="3" id="KW-1185">Reference proteome</keyword>
<sequence length="173" mass="19010">MVKGSVDATSWKRKLLAFVLAAVILVCAVLLVVGNLDKPWTVGAQVLSAIAGAALGSILSVDSSRQAVRNQARPAIRRKFDQILRLRVMVVRTEGQVDSIRNAAVRGGTHDPNRVADWLENMADNLRSEIQSTATSIEDWGDLAQDVYDDEFRRYETRGSRMPTASTGNEVEK</sequence>
<dbReference type="KEGG" id="amog:QRX60_39430"/>
<organism evidence="2 3">
    <name type="scientific">Amycolatopsis mongoliensis</name>
    <dbReference type="NCBI Taxonomy" id="715475"/>
    <lineage>
        <taxon>Bacteria</taxon>
        <taxon>Bacillati</taxon>
        <taxon>Actinomycetota</taxon>
        <taxon>Actinomycetes</taxon>
        <taxon>Pseudonocardiales</taxon>
        <taxon>Pseudonocardiaceae</taxon>
        <taxon>Amycolatopsis</taxon>
    </lineage>
</organism>
<dbReference type="RefSeq" id="WP_285996550.1">
    <property type="nucleotide sequence ID" value="NZ_CP127295.1"/>
</dbReference>
<proteinExistence type="predicted"/>
<evidence type="ECO:0000256" key="1">
    <source>
        <dbReference type="SAM" id="Phobius"/>
    </source>
</evidence>
<name>A0A9Y2NHU7_9PSEU</name>
<protein>
    <submittedName>
        <fullName evidence="2">Uncharacterized protein</fullName>
    </submittedName>
</protein>
<evidence type="ECO:0000313" key="2">
    <source>
        <dbReference type="EMBL" id="WIY00078.1"/>
    </source>
</evidence>
<dbReference type="AlphaFoldDB" id="A0A9Y2NHU7"/>
<reference evidence="2 3" key="1">
    <citation type="submission" date="2023-06" db="EMBL/GenBank/DDBJ databases">
        <authorList>
            <person name="Oyuntsetseg B."/>
            <person name="Kim S.B."/>
        </authorList>
    </citation>
    <scope>NUCLEOTIDE SEQUENCE [LARGE SCALE GENOMIC DNA]</scope>
    <source>
        <strain evidence="2 3">4-36</strain>
    </source>
</reference>
<keyword evidence="1" id="KW-0472">Membrane</keyword>
<evidence type="ECO:0000313" key="3">
    <source>
        <dbReference type="Proteomes" id="UP001239397"/>
    </source>
</evidence>
<gene>
    <name evidence="2" type="ORF">QRX60_39430</name>
</gene>
<feature type="transmembrane region" description="Helical" evidence="1">
    <location>
        <begin position="42"/>
        <end position="61"/>
    </location>
</feature>